<sequence>MPDLQDLYRAIILDHARDPQNRGLVGDLHEDHTGQSHQVNPTCGDEITLRVRLTDDEAAIAALSWEGQGCSISQASASVMAELVEGRSLDEVSRLAGQFRGLMDSRGRDPEPDVVEALGDGAAFAGVSKFPARIKCALLGWAALREAMLLAAPTTGEDSDD</sequence>
<accession>A0A542ZVD3</accession>
<evidence type="ECO:0000313" key="3">
    <source>
        <dbReference type="Proteomes" id="UP000315389"/>
    </source>
</evidence>
<feature type="domain" description="NIF system FeS cluster assembly NifU N-terminal" evidence="1">
    <location>
        <begin position="8"/>
        <end position="136"/>
    </location>
</feature>
<dbReference type="SUPFAM" id="SSF82649">
    <property type="entry name" value="SufE/NifU"/>
    <property type="match status" value="1"/>
</dbReference>
<keyword evidence="3" id="KW-1185">Reference proteome</keyword>
<gene>
    <name evidence="2" type="ORF">FB461_0800</name>
</gene>
<name>A0A542ZVD3_RARFA</name>
<comment type="caution">
    <text evidence="2">The sequence shown here is derived from an EMBL/GenBank/DDBJ whole genome shotgun (WGS) entry which is preliminary data.</text>
</comment>
<evidence type="ECO:0000313" key="2">
    <source>
        <dbReference type="EMBL" id="TQL64302.1"/>
    </source>
</evidence>
<evidence type="ECO:0000259" key="1">
    <source>
        <dbReference type="Pfam" id="PF01592"/>
    </source>
</evidence>
<dbReference type="EMBL" id="VFOS01000001">
    <property type="protein sequence ID" value="TQL64302.1"/>
    <property type="molecule type" value="Genomic_DNA"/>
</dbReference>
<dbReference type="Pfam" id="PF01592">
    <property type="entry name" value="NifU_N"/>
    <property type="match status" value="1"/>
</dbReference>
<dbReference type="Proteomes" id="UP000315389">
    <property type="component" value="Unassembled WGS sequence"/>
</dbReference>
<dbReference type="CDD" id="cd06664">
    <property type="entry name" value="IscU_like"/>
    <property type="match status" value="1"/>
</dbReference>
<protein>
    <submittedName>
        <fullName evidence="2">Nitrogen fixation NifU-like protein</fullName>
    </submittedName>
</protein>
<reference evidence="2 3" key="1">
    <citation type="submission" date="2019-06" db="EMBL/GenBank/DDBJ databases">
        <title>Sequencing the genomes of 1000 actinobacteria strains.</title>
        <authorList>
            <person name="Klenk H.-P."/>
        </authorList>
    </citation>
    <scope>NUCLEOTIDE SEQUENCE [LARGE SCALE GENOMIC DNA]</scope>
    <source>
        <strain evidence="2 3">DSM 4813</strain>
    </source>
</reference>
<dbReference type="GO" id="GO:0005506">
    <property type="term" value="F:iron ion binding"/>
    <property type="evidence" value="ECO:0007669"/>
    <property type="project" value="InterPro"/>
</dbReference>
<dbReference type="RefSeq" id="WP_142119144.1">
    <property type="nucleotide sequence ID" value="NZ_BAAASV010000003.1"/>
</dbReference>
<organism evidence="2 3">
    <name type="scientific">Rarobacter faecitabidus</name>
    <dbReference type="NCBI Taxonomy" id="13243"/>
    <lineage>
        <taxon>Bacteria</taxon>
        <taxon>Bacillati</taxon>
        <taxon>Actinomycetota</taxon>
        <taxon>Actinomycetes</taxon>
        <taxon>Micrococcales</taxon>
        <taxon>Rarobacteraceae</taxon>
        <taxon>Rarobacter</taxon>
    </lineage>
</organism>
<dbReference type="Gene3D" id="3.90.1010.10">
    <property type="match status" value="1"/>
</dbReference>
<dbReference type="NCBIfam" id="TIGR01994">
    <property type="entry name" value="SUF_scaf_2"/>
    <property type="match status" value="1"/>
</dbReference>
<dbReference type="GO" id="GO:0016226">
    <property type="term" value="P:iron-sulfur cluster assembly"/>
    <property type="evidence" value="ECO:0007669"/>
    <property type="project" value="InterPro"/>
</dbReference>
<dbReference type="GO" id="GO:0051536">
    <property type="term" value="F:iron-sulfur cluster binding"/>
    <property type="evidence" value="ECO:0007669"/>
    <property type="project" value="InterPro"/>
</dbReference>
<dbReference type="AlphaFoldDB" id="A0A542ZVD3"/>
<dbReference type="InterPro" id="IPR002871">
    <property type="entry name" value="NIF_FeS_clus_asmbl_NifU_N"/>
</dbReference>
<proteinExistence type="predicted"/>
<dbReference type="OrthoDB" id="9804157at2"/>
<dbReference type="PANTHER" id="PTHR10093">
    <property type="entry name" value="IRON-SULFUR CLUSTER ASSEMBLY ENZYME NIFU HOMOLOG"/>
    <property type="match status" value="1"/>
</dbReference>